<gene>
    <name evidence="2" type="ORF">BN59_03744</name>
</gene>
<dbReference type="Proteomes" id="UP000044071">
    <property type="component" value="Unassembled WGS sequence"/>
</dbReference>
<dbReference type="RefSeq" id="WP_044012689.1">
    <property type="nucleotide sequence ID" value="NZ_CCVW01000005.1"/>
</dbReference>
<dbReference type="eggNOG" id="ENOG5031E7Z">
    <property type="taxonomic scope" value="Bacteria"/>
</dbReference>
<feature type="domain" description="Fido" evidence="1">
    <location>
        <begin position="139"/>
        <end position="279"/>
    </location>
</feature>
<dbReference type="Gene3D" id="1.10.3290.10">
    <property type="entry name" value="Fido-like domain"/>
    <property type="match status" value="1"/>
</dbReference>
<evidence type="ECO:0000313" key="2">
    <source>
        <dbReference type="EMBL" id="CDZ79426.1"/>
    </source>
</evidence>
<keyword evidence="3" id="KW-1185">Reference proteome</keyword>
<dbReference type="STRING" id="1034943.BN59_03744"/>
<dbReference type="EMBL" id="CCSB01000005">
    <property type="protein sequence ID" value="CDZ79426.1"/>
    <property type="molecule type" value="Genomic_DNA"/>
</dbReference>
<reference evidence="2 3" key="1">
    <citation type="submission" date="2014-06" db="EMBL/GenBank/DDBJ databases">
        <authorList>
            <person name="Urmite Genomes Urmite Genomes"/>
        </authorList>
    </citation>
    <scope>NUCLEOTIDE SEQUENCE [LARGE SCALE GENOMIC DNA]</scope>
</reference>
<protein>
    <submittedName>
        <fullName evidence="2">Fic/DOC family protein</fullName>
    </submittedName>
</protein>
<dbReference type="Pfam" id="PF02661">
    <property type="entry name" value="Fic"/>
    <property type="match status" value="1"/>
</dbReference>
<dbReference type="PROSITE" id="PS51459">
    <property type="entry name" value="FIDO"/>
    <property type="match status" value="1"/>
</dbReference>
<proteinExistence type="predicted"/>
<dbReference type="InterPro" id="IPR003812">
    <property type="entry name" value="Fido"/>
</dbReference>
<accession>A0A078L2P3</accession>
<evidence type="ECO:0000259" key="1">
    <source>
        <dbReference type="PROSITE" id="PS51459"/>
    </source>
</evidence>
<organism evidence="2 3">
    <name type="scientific">Legionella massiliensis</name>
    <dbReference type="NCBI Taxonomy" id="1034943"/>
    <lineage>
        <taxon>Bacteria</taxon>
        <taxon>Pseudomonadati</taxon>
        <taxon>Pseudomonadota</taxon>
        <taxon>Gammaproteobacteria</taxon>
        <taxon>Legionellales</taxon>
        <taxon>Legionellaceae</taxon>
        <taxon>Legionella</taxon>
    </lineage>
</organism>
<dbReference type="OrthoDB" id="9807853at2"/>
<dbReference type="InterPro" id="IPR036597">
    <property type="entry name" value="Fido-like_dom_sf"/>
</dbReference>
<evidence type="ECO:0000313" key="3">
    <source>
        <dbReference type="Proteomes" id="UP000044071"/>
    </source>
</evidence>
<name>A0A078L2P3_9GAMM</name>
<sequence>MLEGYLFAQNSLVPIFSRMDDDEINETVLINSIKQLHGFIGKTLLEITNDESGKYAVQQIIRWNPSTETDRLTYFTLHKMQHSSLNGKNPRTLLMELLTRELHLTKKEVIQFINLLERLKNDPNIKPRASQLQYINGDIATLTMEKLAVAYLTDLLTQDEKTLVSKIATICRDPADIPAAMEYFAKTTLAQWKSCDKQDLRAVSQFLSEMFYQLTDIHPFSNANGRTATCLVNVFLRSIGQPSILMRNPGERDLSSSSYSMAIEKINETRTPLANHIYQRILDTKISPFANAKLEETITLRCNVVRQLKILQAKNPTLDINNYQDTMNQFSWNPEIYTLSTLEDKVIFILKGMLNFLVREEQKLDQNAQIQSINRSFIPTTLTSPQKEQLKQDLFTLTQVNGWKVNPQNNLECWIEIPLMNEAEKVAAKLRESEVGNVLVSRRRDNQVPVIKCSNINLSVLKDKIIPISGTSLEVSSSSLR</sequence>
<dbReference type="SUPFAM" id="SSF140931">
    <property type="entry name" value="Fic-like"/>
    <property type="match status" value="1"/>
</dbReference>
<dbReference type="AlphaFoldDB" id="A0A078L2P3"/>